<dbReference type="AlphaFoldDB" id="A0AAW1WX43"/>
<comment type="caution">
    <text evidence="1">The sequence shown here is derived from an EMBL/GenBank/DDBJ whole genome shotgun (WGS) entry which is preliminary data.</text>
</comment>
<dbReference type="EMBL" id="JBEDUW010000005">
    <property type="protein sequence ID" value="KAK9928243.1"/>
    <property type="molecule type" value="Genomic_DNA"/>
</dbReference>
<sequence>MKANLPELGSLGHQFRVKPIRNGIVVHIDILDLLTVAQLSLASPGGHEPDHVFSLAHLSLQFTNPRRRIVPGLLQLLNPGVEAGHFSLRRVDLVQQPLLLGLPGVAVAGEDLDDPGVGLGVFLSSRSHLPHLLLRLPQPLGELAHLKLELLELVGSEGQEHAQAQTEVRAHELLQLFWVVFYLGFWFC</sequence>
<dbReference type="Proteomes" id="UP001457282">
    <property type="component" value="Unassembled WGS sequence"/>
</dbReference>
<gene>
    <name evidence="1" type="ORF">M0R45_025389</name>
</gene>
<evidence type="ECO:0000313" key="2">
    <source>
        <dbReference type="Proteomes" id="UP001457282"/>
    </source>
</evidence>
<proteinExistence type="predicted"/>
<protein>
    <submittedName>
        <fullName evidence="1">Uncharacterized protein</fullName>
    </submittedName>
</protein>
<accession>A0AAW1WX43</accession>
<keyword evidence="2" id="KW-1185">Reference proteome</keyword>
<reference evidence="1 2" key="1">
    <citation type="journal article" date="2023" name="G3 (Bethesda)">
        <title>A chromosome-length genome assembly and annotation of blackberry (Rubus argutus, cv. 'Hillquist').</title>
        <authorList>
            <person name="Bruna T."/>
            <person name="Aryal R."/>
            <person name="Dudchenko O."/>
            <person name="Sargent D.J."/>
            <person name="Mead D."/>
            <person name="Buti M."/>
            <person name="Cavallini A."/>
            <person name="Hytonen T."/>
            <person name="Andres J."/>
            <person name="Pham M."/>
            <person name="Weisz D."/>
            <person name="Mascagni F."/>
            <person name="Usai G."/>
            <person name="Natali L."/>
            <person name="Bassil N."/>
            <person name="Fernandez G.E."/>
            <person name="Lomsadze A."/>
            <person name="Armour M."/>
            <person name="Olukolu B."/>
            <person name="Poorten T."/>
            <person name="Britton C."/>
            <person name="Davik J."/>
            <person name="Ashrafi H."/>
            <person name="Aiden E.L."/>
            <person name="Borodovsky M."/>
            <person name="Worthington M."/>
        </authorList>
    </citation>
    <scope>NUCLEOTIDE SEQUENCE [LARGE SCALE GENOMIC DNA]</scope>
    <source>
        <strain evidence="1">PI 553951</strain>
    </source>
</reference>
<evidence type="ECO:0000313" key="1">
    <source>
        <dbReference type="EMBL" id="KAK9928243.1"/>
    </source>
</evidence>
<organism evidence="1 2">
    <name type="scientific">Rubus argutus</name>
    <name type="common">Southern blackberry</name>
    <dbReference type="NCBI Taxonomy" id="59490"/>
    <lineage>
        <taxon>Eukaryota</taxon>
        <taxon>Viridiplantae</taxon>
        <taxon>Streptophyta</taxon>
        <taxon>Embryophyta</taxon>
        <taxon>Tracheophyta</taxon>
        <taxon>Spermatophyta</taxon>
        <taxon>Magnoliopsida</taxon>
        <taxon>eudicotyledons</taxon>
        <taxon>Gunneridae</taxon>
        <taxon>Pentapetalae</taxon>
        <taxon>rosids</taxon>
        <taxon>fabids</taxon>
        <taxon>Rosales</taxon>
        <taxon>Rosaceae</taxon>
        <taxon>Rosoideae</taxon>
        <taxon>Rosoideae incertae sedis</taxon>
        <taxon>Rubus</taxon>
    </lineage>
</organism>
<name>A0AAW1WX43_RUBAR</name>